<evidence type="ECO:0000256" key="1">
    <source>
        <dbReference type="ARBA" id="ARBA00022679"/>
    </source>
</evidence>
<dbReference type="InterPro" id="IPR000182">
    <property type="entry name" value="GNAT_dom"/>
</dbReference>
<evidence type="ECO:0000256" key="2">
    <source>
        <dbReference type="ARBA" id="ARBA00023315"/>
    </source>
</evidence>
<accession>A0A3E3AB32</accession>
<dbReference type="PROSITE" id="PS51186">
    <property type="entry name" value="GNAT"/>
    <property type="match status" value="1"/>
</dbReference>
<dbReference type="Proteomes" id="UP000261032">
    <property type="component" value="Unassembled WGS sequence"/>
</dbReference>
<evidence type="ECO:0000313" key="4">
    <source>
        <dbReference type="EMBL" id="RGD79105.1"/>
    </source>
</evidence>
<dbReference type="SUPFAM" id="SSF55729">
    <property type="entry name" value="Acyl-CoA N-acyltransferases (Nat)"/>
    <property type="match status" value="1"/>
</dbReference>
<dbReference type="GeneID" id="64194827"/>
<feature type="domain" description="N-acetyltransferase" evidence="3">
    <location>
        <begin position="1"/>
        <end position="149"/>
    </location>
</feature>
<evidence type="ECO:0000313" key="5">
    <source>
        <dbReference type="Proteomes" id="UP000261032"/>
    </source>
</evidence>
<comment type="caution">
    <text evidence="4">The sequence shown here is derived from an EMBL/GenBank/DDBJ whole genome shotgun (WGS) entry which is preliminary data.</text>
</comment>
<gene>
    <name evidence="4" type="ORF">DXB93_16435</name>
</gene>
<sequence>MKIRYCQKEDLEAIYKLICELEECNLNHEQFALVYENKLNDEKSHYLVAVSDDMIVGFVSVNIDYQLHHENKVATIEELVIDNSYRGNGIGRLLVDFSTKLALEHQCEVIELTSNFKRIEAHQFYQKNDFIKSSYKLIKVLKDSDQVGI</sequence>
<protein>
    <submittedName>
        <fullName evidence="4">GNAT family N-acetyltransferase</fullName>
    </submittedName>
</protein>
<keyword evidence="2" id="KW-0012">Acyltransferase</keyword>
<dbReference type="RefSeq" id="WP_003535922.1">
    <property type="nucleotide sequence ID" value="NZ_AP031443.1"/>
</dbReference>
<keyword evidence="1 4" id="KW-0808">Transferase</keyword>
<dbReference type="Gene3D" id="3.40.630.30">
    <property type="match status" value="1"/>
</dbReference>
<dbReference type="GO" id="GO:0016747">
    <property type="term" value="F:acyltransferase activity, transferring groups other than amino-acyl groups"/>
    <property type="evidence" value="ECO:0007669"/>
    <property type="project" value="InterPro"/>
</dbReference>
<dbReference type="EMBL" id="QUSL01000039">
    <property type="protein sequence ID" value="RGD79105.1"/>
    <property type="molecule type" value="Genomic_DNA"/>
</dbReference>
<dbReference type="AlphaFoldDB" id="A0A3E3AB32"/>
<dbReference type="PANTHER" id="PTHR43877">
    <property type="entry name" value="AMINOALKYLPHOSPHONATE N-ACETYLTRANSFERASE-RELATED-RELATED"/>
    <property type="match status" value="1"/>
</dbReference>
<proteinExistence type="predicted"/>
<dbReference type="PANTHER" id="PTHR43877:SF2">
    <property type="entry name" value="AMINOALKYLPHOSPHONATE N-ACETYLTRANSFERASE-RELATED"/>
    <property type="match status" value="1"/>
</dbReference>
<dbReference type="Pfam" id="PF00583">
    <property type="entry name" value="Acetyltransf_1"/>
    <property type="match status" value="1"/>
</dbReference>
<organism evidence="4 5">
    <name type="scientific">Thomasclavelia ramosa</name>
    <dbReference type="NCBI Taxonomy" id="1547"/>
    <lineage>
        <taxon>Bacteria</taxon>
        <taxon>Bacillati</taxon>
        <taxon>Bacillota</taxon>
        <taxon>Erysipelotrichia</taxon>
        <taxon>Erysipelotrichales</taxon>
        <taxon>Coprobacillaceae</taxon>
        <taxon>Thomasclavelia</taxon>
    </lineage>
</organism>
<reference evidence="4 5" key="1">
    <citation type="submission" date="2018-08" db="EMBL/GenBank/DDBJ databases">
        <title>A genome reference for cultivated species of the human gut microbiota.</title>
        <authorList>
            <person name="Zou Y."/>
            <person name="Xue W."/>
            <person name="Luo G."/>
        </authorList>
    </citation>
    <scope>NUCLEOTIDE SEQUENCE [LARGE SCALE GENOMIC DNA]</scope>
    <source>
        <strain evidence="4 5">OM06-4</strain>
    </source>
</reference>
<evidence type="ECO:0000259" key="3">
    <source>
        <dbReference type="PROSITE" id="PS51186"/>
    </source>
</evidence>
<name>A0A3E3AB32_9FIRM</name>
<dbReference type="InterPro" id="IPR050832">
    <property type="entry name" value="Bact_Acetyltransf"/>
</dbReference>
<dbReference type="InterPro" id="IPR016181">
    <property type="entry name" value="Acyl_CoA_acyltransferase"/>
</dbReference>
<dbReference type="CDD" id="cd04301">
    <property type="entry name" value="NAT_SF"/>
    <property type="match status" value="1"/>
</dbReference>